<name>A0A1G6UA36_NIADE</name>
<accession>A0A1G6UA36</accession>
<dbReference type="Proteomes" id="UP000198757">
    <property type="component" value="Unassembled WGS sequence"/>
</dbReference>
<dbReference type="EMBL" id="FMZO01000008">
    <property type="protein sequence ID" value="SDD38084.1"/>
    <property type="molecule type" value="Genomic_DNA"/>
</dbReference>
<keyword evidence="2" id="KW-1185">Reference proteome</keyword>
<protein>
    <submittedName>
        <fullName evidence="1">Uncharacterized protein</fullName>
    </submittedName>
</protein>
<dbReference type="RefSeq" id="WP_090391136.1">
    <property type="nucleotide sequence ID" value="NZ_FMZO01000008.1"/>
</dbReference>
<evidence type="ECO:0000313" key="2">
    <source>
        <dbReference type="Proteomes" id="UP000198757"/>
    </source>
</evidence>
<dbReference type="OrthoDB" id="795906at2"/>
<organism evidence="1 2">
    <name type="scientific">Niabella drilacis (strain DSM 25811 / CCM 8410 / CCUG 62505 / LMG 26954 / E90)</name>
    <dbReference type="NCBI Taxonomy" id="1285928"/>
    <lineage>
        <taxon>Bacteria</taxon>
        <taxon>Pseudomonadati</taxon>
        <taxon>Bacteroidota</taxon>
        <taxon>Chitinophagia</taxon>
        <taxon>Chitinophagales</taxon>
        <taxon>Chitinophagaceae</taxon>
        <taxon>Niabella</taxon>
    </lineage>
</organism>
<gene>
    <name evidence="1" type="ORF">SAMN04487894_108196</name>
</gene>
<proteinExistence type="predicted"/>
<reference evidence="2" key="1">
    <citation type="submission" date="2016-10" db="EMBL/GenBank/DDBJ databases">
        <authorList>
            <person name="Varghese N."/>
            <person name="Submissions S."/>
        </authorList>
    </citation>
    <scope>NUCLEOTIDE SEQUENCE [LARGE SCALE GENOMIC DNA]</scope>
    <source>
        <strain evidence="2">DSM 25811 / CCM 8410 / LMG 26954 / E90</strain>
    </source>
</reference>
<sequence length="63" mass="7346">MNIAALFPEFEYGHAQLNKFVEAAGYFTILLKSGEIIHFSPERPEEFREWLHIHKIADIKTSN</sequence>
<dbReference type="AlphaFoldDB" id="A0A1G6UA36"/>
<evidence type="ECO:0000313" key="1">
    <source>
        <dbReference type="EMBL" id="SDD38084.1"/>
    </source>
</evidence>